<keyword evidence="7" id="KW-0676">Redox-active center</keyword>
<evidence type="ECO:0000256" key="1">
    <source>
        <dbReference type="ARBA" id="ARBA00004418"/>
    </source>
</evidence>
<sequence>MTERINRQTKVGVQPEFVVVFCGGIMGFLRYCAGISVVACLCSVLLLSFSVAADTKKVDLPSNHEASTVDTADVTAEKLLGLMPGDRFLGNTSAPVVMLEYASFSCSHCADFATKVLPRLKNEYIDKGKLLYILRDFPLDKLSLSAAMLGACYKDNKTFFAYAKAVFNSFDALIATHKDLGLLANIAKISNISDEEFKKCTTDEALMDRVVQQKFLAVNKLDVNATPAFFLNGQRYEGSHDFTSISAEIEKLILLTPNYSALDGKATKLERN</sequence>
<evidence type="ECO:0000313" key="10">
    <source>
        <dbReference type="EMBL" id="KAB0451013.1"/>
    </source>
</evidence>
<dbReference type="Pfam" id="PF13462">
    <property type="entry name" value="Thioredoxin_4"/>
    <property type="match status" value="1"/>
</dbReference>
<name>A0A643CJY7_ANAMA</name>
<dbReference type="InterPro" id="IPR036249">
    <property type="entry name" value="Thioredoxin-like_sf"/>
</dbReference>
<comment type="subcellular location">
    <subcellularLocation>
        <location evidence="1">Periplasm</location>
    </subcellularLocation>
</comment>
<evidence type="ECO:0000256" key="4">
    <source>
        <dbReference type="ARBA" id="ARBA00022764"/>
    </source>
</evidence>
<reference evidence="10" key="1">
    <citation type="submission" date="2019-08" db="EMBL/GenBank/DDBJ databases">
        <authorList>
            <person name="Amaro Estrada I."/>
            <person name="Quiroz Castaneda R.E."/>
            <person name="Martinez Ocampo F."/>
            <person name="Rodriguez Camarillo S.D."/>
        </authorList>
    </citation>
    <scope>NUCLEOTIDE SEQUENCE</scope>
    <source>
        <strain evidence="10">MEX-30-184-02</strain>
    </source>
</reference>
<evidence type="ECO:0000256" key="2">
    <source>
        <dbReference type="ARBA" id="ARBA00005791"/>
    </source>
</evidence>
<keyword evidence="3" id="KW-0732">Signal</keyword>
<keyword evidence="8" id="KW-0812">Transmembrane</keyword>
<keyword evidence="6" id="KW-1015">Disulfide bond</keyword>
<dbReference type="SUPFAM" id="SSF52833">
    <property type="entry name" value="Thioredoxin-like"/>
    <property type="match status" value="1"/>
</dbReference>
<keyword evidence="4" id="KW-0574">Periplasm</keyword>
<accession>A0A643CJY7</accession>
<proteinExistence type="inferred from homology"/>
<dbReference type="RefSeq" id="WP_023386543.1">
    <property type="nucleotide sequence ID" value="NZ_CP023731.1"/>
</dbReference>
<dbReference type="SMR" id="A0A643CJY7"/>
<organism evidence="10">
    <name type="scientific">Anaplasma marginale</name>
    <dbReference type="NCBI Taxonomy" id="770"/>
    <lineage>
        <taxon>Bacteria</taxon>
        <taxon>Pseudomonadati</taxon>
        <taxon>Pseudomonadota</taxon>
        <taxon>Alphaproteobacteria</taxon>
        <taxon>Rickettsiales</taxon>
        <taxon>Anaplasmataceae</taxon>
        <taxon>Anaplasma</taxon>
    </lineage>
</organism>
<dbReference type="AlphaFoldDB" id="A0A643CJY7"/>
<gene>
    <name evidence="10" type="ORF">FY207_04695</name>
</gene>
<keyword evidence="8" id="KW-0472">Membrane</keyword>
<evidence type="ECO:0000259" key="9">
    <source>
        <dbReference type="Pfam" id="PF13462"/>
    </source>
</evidence>
<dbReference type="PANTHER" id="PTHR13887">
    <property type="entry name" value="GLUTATHIONE S-TRANSFERASE KAPPA"/>
    <property type="match status" value="1"/>
</dbReference>
<dbReference type="Gene3D" id="1.10.40.80">
    <property type="match status" value="1"/>
</dbReference>
<dbReference type="GO" id="GO:0016491">
    <property type="term" value="F:oxidoreductase activity"/>
    <property type="evidence" value="ECO:0007669"/>
    <property type="project" value="UniProtKB-KW"/>
</dbReference>
<feature type="transmembrane region" description="Helical" evidence="8">
    <location>
        <begin position="31"/>
        <end position="53"/>
    </location>
</feature>
<evidence type="ECO:0000256" key="3">
    <source>
        <dbReference type="ARBA" id="ARBA00022729"/>
    </source>
</evidence>
<dbReference type="EMBL" id="VTCY01000017">
    <property type="protein sequence ID" value="KAB0451013.1"/>
    <property type="molecule type" value="Genomic_DNA"/>
</dbReference>
<dbReference type="Gene3D" id="3.40.30.10">
    <property type="entry name" value="Glutaredoxin"/>
    <property type="match status" value="1"/>
</dbReference>
<dbReference type="InterPro" id="IPR012336">
    <property type="entry name" value="Thioredoxin-like_fold"/>
</dbReference>
<dbReference type="PANTHER" id="PTHR13887:SF14">
    <property type="entry name" value="DISULFIDE BOND FORMATION PROTEIN D"/>
    <property type="match status" value="1"/>
</dbReference>
<keyword evidence="5" id="KW-0560">Oxidoreductase</keyword>
<comment type="caution">
    <text evidence="10">The sequence shown here is derived from an EMBL/GenBank/DDBJ whole genome shotgun (WGS) entry which is preliminary data.</text>
</comment>
<protein>
    <submittedName>
        <fullName evidence="10">DsbA family protein</fullName>
    </submittedName>
</protein>
<evidence type="ECO:0000256" key="7">
    <source>
        <dbReference type="ARBA" id="ARBA00023284"/>
    </source>
</evidence>
<feature type="domain" description="Thioredoxin-like fold" evidence="9">
    <location>
        <begin position="85"/>
        <end position="250"/>
    </location>
</feature>
<comment type="similarity">
    <text evidence="2">Belongs to the thioredoxin family. DsbA subfamily.</text>
</comment>
<keyword evidence="8" id="KW-1133">Transmembrane helix</keyword>
<evidence type="ECO:0000256" key="8">
    <source>
        <dbReference type="SAM" id="Phobius"/>
    </source>
</evidence>
<dbReference type="CDD" id="cd02972">
    <property type="entry name" value="DsbA_family"/>
    <property type="match status" value="1"/>
</dbReference>
<evidence type="ECO:0000256" key="5">
    <source>
        <dbReference type="ARBA" id="ARBA00023002"/>
    </source>
</evidence>
<dbReference type="GO" id="GO:0042597">
    <property type="term" value="C:periplasmic space"/>
    <property type="evidence" value="ECO:0007669"/>
    <property type="project" value="UniProtKB-SubCell"/>
</dbReference>
<evidence type="ECO:0000256" key="6">
    <source>
        <dbReference type="ARBA" id="ARBA00023157"/>
    </source>
</evidence>